<evidence type="ECO:0000313" key="2">
    <source>
        <dbReference type="Proteomes" id="UP001455709"/>
    </source>
</evidence>
<comment type="caution">
    <text evidence="1">The sequence shown here is derived from an EMBL/GenBank/DDBJ whole genome shotgun (WGS) entry which is preliminary data.</text>
</comment>
<dbReference type="RefSeq" id="WP_347370960.1">
    <property type="nucleotide sequence ID" value="NZ_JBDOJC010000001.1"/>
</dbReference>
<accession>A0ABV0FF96</accession>
<reference evidence="1 2" key="1">
    <citation type="submission" date="2024-05" db="EMBL/GenBank/DDBJ databases">
        <authorList>
            <person name="De Oliveira J.P."/>
            <person name="Noriler S.A."/>
            <person name="De Oliveira A.G."/>
            <person name="Sipoli D.S."/>
        </authorList>
    </citation>
    <scope>NUCLEOTIDE SEQUENCE [LARGE SCALE GENOMIC DNA]</scope>
    <source>
        <strain evidence="1 2">LABIM189</strain>
    </source>
</reference>
<sequence length="63" mass="6978">MNLDEEGIWRYITDGLSRNHPIDQKIILNVAIGLGENSGVSKARVKQIFEAILNGIKPGTYPL</sequence>
<gene>
    <name evidence="1" type="ORF">ABGV49_12740</name>
</gene>
<proteinExistence type="predicted"/>
<dbReference type="EMBL" id="JBDOJC010000001">
    <property type="protein sequence ID" value="MEO2217925.1"/>
    <property type="molecule type" value="Genomic_DNA"/>
</dbReference>
<evidence type="ECO:0000313" key="1">
    <source>
        <dbReference type="EMBL" id="MEO2217925.1"/>
    </source>
</evidence>
<protein>
    <submittedName>
        <fullName evidence="1">Uncharacterized protein</fullName>
    </submittedName>
</protein>
<keyword evidence="2" id="KW-1185">Reference proteome</keyword>
<name>A0ABV0FF96_9NEIS</name>
<organism evidence="1 2">
    <name type="scientific">Chromobacterium vaccinii</name>
    <dbReference type="NCBI Taxonomy" id="1108595"/>
    <lineage>
        <taxon>Bacteria</taxon>
        <taxon>Pseudomonadati</taxon>
        <taxon>Pseudomonadota</taxon>
        <taxon>Betaproteobacteria</taxon>
        <taxon>Neisseriales</taxon>
        <taxon>Chromobacteriaceae</taxon>
        <taxon>Chromobacterium</taxon>
    </lineage>
</organism>
<dbReference type="Proteomes" id="UP001455709">
    <property type="component" value="Unassembled WGS sequence"/>
</dbReference>